<accession>A0A934M7R1</accession>
<dbReference type="SUPFAM" id="SSF48150">
    <property type="entry name" value="DNA-glycosylase"/>
    <property type="match status" value="1"/>
</dbReference>
<keyword evidence="2" id="KW-1185">Reference proteome</keyword>
<dbReference type="GO" id="GO:0008725">
    <property type="term" value="F:DNA-3-methyladenine glycosylase activity"/>
    <property type="evidence" value="ECO:0007669"/>
    <property type="project" value="InterPro"/>
</dbReference>
<proteinExistence type="predicted"/>
<evidence type="ECO:0000313" key="1">
    <source>
        <dbReference type="EMBL" id="MBI8989812.1"/>
    </source>
</evidence>
<dbReference type="InterPro" id="IPR011257">
    <property type="entry name" value="DNA_glycosylase"/>
</dbReference>
<comment type="caution">
    <text evidence="1">The sequence shown here is derived from an EMBL/GenBank/DDBJ whole genome shotgun (WGS) entry which is preliminary data.</text>
</comment>
<reference evidence="1" key="1">
    <citation type="submission" date="2020-12" db="EMBL/GenBank/DDBJ databases">
        <title>Genome public.</title>
        <authorList>
            <person name="Sun Q."/>
        </authorList>
    </citation>
    <scope>NUCLEOTIDE SEQUENCE</scope>
    <source>
        <strain evidence="1">CCM 8863</strain>
    </source>
</reference>
<protein>
    <submittedName>
        <fullName evidence="1">DNA-3-methyladenine glycosylase I</fullName>
    </submittedName>
</protein>
<dbReference type="AlphaFoldDB" id="A0A934M7R1"/>
<dbReference type="EMBL" id="JAEIOS010000013">
    <property type="protein sequence ID" value="MBI8989812.1"/>
    <property type="molecule type" value="Genomic_DNA"/>
</dbReference>
<dbReference type="InterPro" id="IPR052891">
    <property type="entry name" value="DNA-3mA_glycosylase"/>
</dbReference>
<dbReference type="RefSeq" id="WP_198738842.1">
    <property type="nucleotide sequence ID" value="NZ_JAEIOS010000013.1"/>
</dbReference>
<evidence type="ECO:0000313" key="2">
    <source>
        <dbReference type="Proteomes" id="UP000645966"/>
    </source>
</evidence>
<organism evidence="1 2">
    <name type="scientific">Corynebacterium meridianum</name>
    <dbReference type="NCBI Taxonomy" id="2765363"/>
    <lineage>
        <taxon>Bacteria</taxon>
        <taxon>Bacillati</taxon>
        <taxon>Actinomycetota</taxon>
        <taxon>Actinomycetes</taxon>
        <taxon>Mycobacteriales</taxon>
        <taxon>Corynebacteriaceae</taxon>
        <taxon>Corynebacterium</taxon>
    </lineage>
</organism>
<dbReference type="GO" id="GO:0006284">
    <property type="term" value="P:base-excision repair"/>
    <property type="evidence" value="ECO:0007669"/>
    <property type="project" value="InterPro"/>
</dbReference>
<dbReference type="Gene3D" id="1.10.340.30">
    <property type="entry name" value="Hypothetical protein, domain 2"/>
    <property type="match status" value="1"/>
</dbReference>
<gene>
    <name evidence="1" type="ORF">JDV75_08570</name>
</gene>
<dbReference type="Proteomes" id="UP000645966">
    <property type="component" value="Unassembled WGS sequence"/>
</dbReference>
<dbReference type="PANTHER" id="PTHR30037">
    <property type="entry name" value="DNA-3-METHYLADENINE GLYCOSYLASE 1"/>
    <property type="match status" value="1"/>
</dbReference>
<dbReference type="PANTHER" id="PTHR30037:SF4">
    <property type="entry name" value="DNA-3-METHYLADENINE GLYCOSYLASE I"/>
    <property type="match status" value="1"/>
</dbReference>
<sequence length="200" mass="21817">MNDTDDPAARGLVRGADGRLRPHWACSSELLRDYYDHEWGRPVTDERGLFERICLEGFQAGLSWETILRKRPAFREAFAGFDPEVLADWGDADADRLLAGSGIIRNRAKIRAVFANARATLALRESGGLPRLVLSFTPAAWTPPDSAAEQPTTSPESITLAKALKKVGFSFVGPTTCFALMEAVGMVDNRIRGASGLIDP</sequence>
<dbReference type="InterPro" id="IPR005019">
    <property type="entry name" value="Adenine_glyco"/>
</dbReference>
<dbReference type="Pfam" id="PF03352">
    <property type="entry name" value="Adenine_glyco"/>
    <property type="match status" value="1"/>
</dbReference>
<name>A0A934M7R1_9CORY</name>